<evidence type="ECO:0000256" key="1">
    <source>
        <dbReference type="ARBA" id="ARBA00005736"/>
    </source>
</evidence>
<dbReference type="PANTHER" id="PTHR21027:SF1">
    <property type="entry name" value="TRNA-SPLICING ENDONUCLEASE SUBUNIT SEN54"/>
    <property type="match status" value="1"/>
</dbReference>
<dbReference type="AlphaFoldDB" id="A0A6G1QB36"/>
<feature type="compositionally biased region" description="Low complexity" evidence="3">
    <location>
        <begin position="201"/>
        <end position="210"/>
    </location>
</feature>
<dbReference type="GO" id="GO:0000214">
    <property type="term" value="C:tRNA-intron endonuclease complex"/>
    <property type="evidence" value="ECO:0007669"/>
    <property type="project" value="TreeGrafter"/>
</dbReference>
<evidence type="ECO:0000313" key="5">
    <source>
        <dbReference type="EMBL" id="KAF3699752.1"/>
    </source>
</evidence>
<evidence type="ECO:0000313" key="6">
    <source>
        <dbReference type="Proteomes" id="UP000503349"/>
    </source>
</evidence>
<comment type="similarity">
    <text evidence="1">Belongs to the SEN54 family.</text>
</comment>
<name>A0A6G1QB36_CHAAH</name>
<organism evidence="5 6">
    <name type="scientific">Channa argus</name>
    <name type="common">Northern snakehead</name>
    <name type="synonym">Ophicephalus argus</name>
    <dbReference type="NCBI Taxonomy" id="215402"/>
    <lineage>
        <taxon>Eukaryota</taxon>
        <taxon>Metazoa</taxon>
        <taxon>Chordata</taxon>
        <taxon>Craniata</taxon>
        <taxon>Vertebrata</taxon>
        <taxon>Euteleostomi</taxon>
        <taxon>Actinopterygii</taxon>
        <taxon>Neopterygii</taxon>
        <taxon>Teleostei</taxon>
        <taxon>Neoteleostei</taxon>
        <taxon>Acanthomorphata</taxon>
        <taxon>Anabantaria</taxon>
        <taxon>Anabantiformes</taxon>
        <taxon>Channoidei</taxon>
        <taxon>Channidae</taxon>
        <taxon>Channa</taxon>
    </lineage>
</organism>
<dbReference type="InterPro" id="IPR024337">
    <property type="entry name" value="tRNA_splic_suSen54"/>
</dbReference>
<feature type="compositionally biased region" description="Basic and acidic residues" evidence="3">
    <location>
        <begin position="212"/>
        <end position="237"/>
    </location>
</feature>
<dbReference type="GO" id="GO:0000379">
    <property type="term" value="P:tRNA-type intron splice site recognition and cleavage"/>
    <property type="evidence" value="ECO:0007669"/>
    <property type="project" value="TreeGrafter"/>
</dbReference>
<keyword evidence="5" id="KW-0378">Hydrolase</keyword>
<reference evidence="6" key="2">
    <citation type="submission" date="2019-02" db="EMBL/GenBank/DDBJ databases">
        <title>Opniocepnalus argus Var Kimnra genome.</title>
        <authorList>
            <person name="Zhou C."/>
            <person name="Xiao S."/>
        </authorList>
    </citation>
    <scope>NUCLEOTIDE SEQUENCE [LARGE SCALE GENOMIC DNA]</scope>
</reference>
<dbReference type="GO" id="GO:0004519">
    <property type="term" value="F:endonuclease activity"/>
    <property type="evidence" value="ECO:0007669"/>
    <property type="project" value="UniProtKB-KW"/>
</dbReference>
<keyword evidence="6" id="KW-1185">Reference proteome</keyword>
<keyword evidence="2" id="KW-0819">tRNA processing</keyword>
<evidence type="ECO:0000259" key="4">
    <source>
        <dbReference type="Pfam" id="PF12928"/>
    </source>
</evidence>
<dbReference type="Pfam" id="PF12928">
    <property type="entry name" value="tRNA_int_end_N2"/>
    <property type="match status" value="1"/>
</dbReference>
<gene>
    <name evidence="5" type="ORF">EXN66_Car015439</name>
</gene>
<dbReference type="Proteomes" id="UP000503349">
    <property type="component" value="Chromosome 15"/>
</dbReference>
<dbReference type="InterPro" id="IPR024336">
    <property type="entry name" value="tRNA_splic_suSen54_N"/>
</dbReference>
<feature type="region of interest" description="Disordered" evidence="3">
    <location>
        <begin position="177"/>
        <end position="271"/>
    </location>
</feature>
<reference evidence="5 6" key="1">
    <citation type="submission" date="2019-02" db="EMBL/GenBank/DDBJ databases">
        <title>Opniocepnalus argus genome.</title>
        <authorList>
            <person name="Zhou C."/>
            <person name="Xiao S."/>
        </authorList>
    </citation>
    <scope>NUCLEOTIDE SEQUENCE [LARGE SCALE GENOMIC DNA]</scope>
    <source>
        <strain evidence="5">OARG1902GOOAL</strain>
        <tissue evidence="5">Muscle</tissue>
    </source>
</reference>
<evidence type="ECO:0000256" key="3">
    <source>
        <dbReference type="SAM" id="MobiDB-lite"/>
    </source>
</evidence>
<accession>A0A6G1QB36</accession>
<feature type="compositionally biased region" description="Polar residues" evidence="3">
    <location>
        <begin position="238"/>
        <end position="261"/>
    </location>
</feature>
<sequence>MADQNKPDATGEFYSEILRPSELFAARSRSHKIPIRGQKDFFPNDSDEQKQRLEQSLNEHWSLISEERVERLGNLVKAMWVPSEQVVELKSPAGKFWQTMGFSANGKQYLLPEEALYLMECGNLQVFYKDLPLSIQDGYERFLSSKTITLQQYQVFGHLKRLGYVVLRFDPSLEPSPYARQLNLPQSRDRAGRQLKRKRSSSPTPTPSSSHTDGRKESPAERMEEDKCSHEGEEAKTLTESQLATSSVRSEVQTATTSSADGGSGRNWWMIDDVSGSGHRSDHSPTSGSSRWDFSSIIFPDLGSREHLRSCLGSPDPSLLPGAMAVGACDVAPWRQRINLREVKMSAKEQKRDRNKHRHRWDFRKDKEVWQCKNWAEYQELMSRRQGRRTGRPAHLWNREVTPLHDPTQPIPTGELLDKIRVIKSTNLLEGASRLKGSDEWRICFNVYQPDTVADFKKSNPGKPYSRLCVCSFDSPVPDLRAIKLLTFQSGDVPVVLAVVDHGDISFYTFKDFQLPIDVYS</sequence>
<feature type="domain" description="tRNA-splicing endonuclease subunit Sen54 N-terminal" evidence="4">
    <location>
        <begin position="62"/>
        <end position="128"/>
    </location>
</feature>
<evidence type="ECO:0000256" key="2">
    <source>
        <dbReference type="ARBA" id="ARBA00022694"/>
    </source>
</evidence>
<dbReference type="EMBL" id="CM015726">
    <property type="protein sequence ID" value="KAF3699752.1"/>
    <property type="molecule type" value="Genomic_DNA"/>
</dbReference>
<dbReference type="PANTHER" id="PTHR21027">
    <property type="entry name" value="TRNA-SPLICING ENDONUCLEASE SUBUNIT SEN54"/>
    <property type="match status" value="1"/>
</dbReference>
<protein>
    <submittedName>
        <fullName evidence="5">tRNA-splicing endonuclease subunit Sen54 tRNA-intron endonuclease Sen54</fullName>
    </submittedName>
</protein>
<keyword evidence="5" id="KW-0255">Endonuclease</keyword>
<proteinExistence type="inferred from homology"/>
<keyword evidence="5" id="KW-0540">Nuclease</keyword>